<feature type="chain" id="PRO_5037780831" description="serine-type D-Ala-D-Ala carboxypeptidase" evidence="15">
    <location>
        <begin position="25"/>
        <end position="390"/>
    </location>
</feature>
<evidence type="ECO:0000259" key="16">
    <source>
        <dbReference type="SMART" id="SM00936"/>
    </source>
</evidence>
<dbReference type="Pfam" id="PF00768">
    <property type="entry name" value="Peptidase_S11"/>
    <property type="match status" value="1"/>
</dbReference>
<dbReference type="RefSeq" id="WP_204702137.1">
    <property type="nucleotide sequence ID" value="NZ_JAFBDQ010000012.1"/>
</dbReference>
<evidence type="ECO:0000256" key="6">
    <source>
        <dbReference type="ARBA" id="ARBA00022670"/>
    </source>
</evidence>
<dbReference type="Proteomes" id="UP000774000">
    <property type="component" value="Unassembled WGS sequence"/>
</dbReference>
<evidence type="ECO:0000256" key="3">
    <source>
        <dbReference type="ARBA" id="ARBA00007164"/>
    </source>
</evidence>
<feature type="active site" description="Proton acceptor" evidence="13">
    <location>
        <position position="60"/>
    </location>
</feature>
<dbReference type="InterPro" id="IPR012907">
    <property type="entry name" value="Peptidase_S11_C"/>
</dbReference>
<keyword evidence="7 15" id="KW-0732">Signal</keyword>
<dbReference type="InterPro" id="IPR012338">
    <property type="entry name" value="Beta-lactam/transpept-like"/>
</dbReference>
<evidence type="ECO:0000256" key="5">
    <source>
        <dbReference type="ARBA" id="ARBA00022645"/>
    </source>
</evidence>
<accession>A0A938XW62</accession>
<dbReference type="AlphaFoldDB" id="A0A938XW62"/>
<dbReference type="SUPFAM" id="SSF69189">
    <property type="entry name" value="Penicillin-binding protein associated domain"/>
    <property type="match status" value="1"/>
</dbReference>
<name>A0A938XW62_9FIRM</name>
<evidence type="ECO:0000313" key="17">
    <source>
        <dbReference type="EMBL" id="MBM7557381.1"/>
    </source>
</evidence>
<dbReference type="InterPro" id="IPR037167">
    <property type="entry name" value="Peptidase_S11_C_sf"/>
</dbReference>
<dbReference type="SUPFAM" id="SSF56601">
    <property type="entry name" value="beta-lactamase/transpeptidase-like"/>
    <property type="match status" value="1"/>
</dbReference>
<comment type="caution">
    <text evidence="17">The sequence shown here is derived from an EMBL/GenBank/DDBJ whole genome shotgun (WGS) entry which is preliminary data.</text>
</comment>
<keyword evidence="6" id="KW-0645">Protease</keyword>
<dbReference type="GO" id="GO:0008360">
    <property type="term" value="P:regulation of cell shape"/>
    <property type="evidence" value="ECO:0007669"/>
    <property type="project" value="UniProtKB-KW"/>
</dbReference>
<dbReference type="Gene3D" id="3.40.710.10">
    <property type="entry name" value="DD-peptidase/beta-lactamase superfamily"/>
    <property type="match status" value="1"/>
</dbReference>
<evidence type="ECO:0000256" key="1">
    <source>
        <dbReference type="ARBA" id="ARBA00003217"/>
    </source>
</evidence>
<proteinExistence type="inferred from homology"/>
<evidence type="ECO:0000256" key="12">
    <source>
        <dbReference type="ARBA" id="ARBA00034000"/>
    </source>
</evidence>
<evidence type="ECO:0000256" key="14">
    <source>
        <dbReference type="RuleBase" id="RU004016"/>
    </source>
</evidence>
<comment type="pathway">
    <text evidence="2">Cell wall biogenesis; peptidoglycan biosynthesis.</text>
</comment>
<comment type="function">
    <text evidence="1">Removes C-terminal D-alanyl residues from sugar-peptide cell wall precursors.</text>
</comment>
<comment type="catalytic activity">
    <reaction evidence="12">
        <text>Preferential cleavage: (Ac)2-L-Lys-D-Ala-|-D-Ala. Also transpeptidation of peptidyl-alanyl moieties that are N-acyl substituents of D-alanine.</text>
        <dbReference type="EC" id="3.4.16.4"/>
    </reaction>
</comment>
<protein>
    <recommendedName>
        <fullName evidence="4">serine-type D-Ala-D-Ala carboxypeptidase</fullName>
        <ecNumber evidence="4">3.4.16.4</ecNumber>
    </recommendedName>
</protein>
<dbReference type="InterPro" id="IPR001967">
    <property type="entry name" value="Peptidase_S11_N"/>
</dbReference>
<dbReference type="InterPro" id="IPR018044">
    <property type="entry name" value="Peptidase_S11"/>
</dbReference>
<dbReference type="GO" id="GO:0009002">
    <property type="term" value="F:serine-type D-Ala-D-Ala carboxypeptidase activity"/>
    <property type="evidence" value="ECO:0007669"/>
    <property type="project" value="UniProtKB-EC"/>
</dbReference>
<evidence type="ECO:0000256" key="10">
    <source>
        <dbReference type="ARBA" id="ARBA00022984"/>
    </source>
</evidence>
<dbReference type="InterPro" id="IPR015956">
    <property type="entry name" value="Peniciliin-bd_prot_C_sf"/>
</dbReference>
<dbReference type="GO" id="GO:0071555">
    <property type="term" value="P:cell wall organization"/>
    <property type="evidence" value="ECO:0007669"/>
    <property type="project" value="UniProtKB-KW"/>
</dbReference>
<evidence type="ECO:0000256" key="15">
    <source>
        <dbReference type="SAM" id="SignalP"/>
    </source>
</evidence>
<dbReference type="PANTHER" id="PTHR21581">
    <property type="entry name" value="D-ALANYL-D-ALANINE CARBOXYPEPTIDASE"/>
    <property type="match status" value="1"/>
</dbReference>
<feature type="active site" description="Acyl-ester intermediate" evidence="13">
    <location>
        <position position="57"/>
    </location>
</feature>
<dbReference type="SMART" id="SM00936">
    <property type="entry name" value="PBP5_C"/>
    <property type="match status" value="1"/>
</dbReference>
<evidence type="ECO:0000256" key="4">
    <source>
        <dbReference type="ARBA" id="ARBA00012448"/>
    </source>
</evidence>
<reference evidence="17" key="1">
    <citation type="submission" date="2021-01" db="EMBL/GenBank/DDBJ databases">
        <title>Genomic Encyclopedia of Type Strains, Phase IV (KMG-IV): sequencing the most valuable type-strain genomes for metagenomic binning, comparative biology and taxonomic classification.</title>
        <authorList>
            <person name="Goeker M."/>
        </authorList>
    </citation>
    <scope>NUCLEOTIDE SEQUENCE</scope>
    <source>
        <strain evidence="17">DSM 23230</strain>
    </source>
</reference>
<feature type="active site" evidence="13">
    <location>
        <position position="117"/>
    </location>
</feature>
<keyword evidence="10" id="KW-0573">Peptidoglycan synthesis</keyword>
<dbReference type="PRINTS" id="PR00725">
    <property type="entry name" value="DADACBPTASE1"/>
</dbReference>
<evidence type="ECO:0000256" key="13">
    <source>
        <dbReference type="PIRSR" id="PIRSR618044-1"/>
    </source>
</evidence>
<sequence>MTKLKLSLSLILILIIFCSGLAVANTTINAHSAVLIDAQTGQVLLQKNAKQQSPLASLTKVMTVLVALEEVESAKFSLQDQVTISPAAEAMGGSQIWLAAGEKYTLKELLKAVLLPSANDAAVAVANYIAGTEQQFVRLMNRQAEQLGLEKTHFINCTGLPAKKGGNKSTAHELASLVQNLITNHNQVLNWTNQRVDYIHKQQAIYNTNQLIGHYEGADGLQTGWTKEAGYCLTVTAKRDERRLIAVLLGAETKELRINTAKNLLDYGFDLFRRRKIVAAGKKINTLEVEQGSELKVPVVTETKLKPLVKVGTEEQITKEVELTKRILEAPLADNKKVGSISYYYQEQKLGSVDLVTLREVPEAEWTTLLIRWLSNFGGTIVSAVDYLLA</sequence>
<comment type="similarity">
    <text evidence="3 14">Belongs to the peptidase S11 family.</text>
</comment>
<dbReference type="PANTHER" id="PTHR21581:SF6">
    <property type="entry name" value="TRAFFICKING PROTEIN PARTICLE COMPLEX SUBUNIT 12"/>
    <property type="match status" value="1"/>
</dbReference>
<dbReference type="EMBL" id="JAFBDQ010000012">
    <property type="protein sequence ID" value="MBM7557381.1"/>
    <property type="molecule type" value="Genomic_DNA"/>
</dbReference>
<evidence type="ECO:0000313" key="18">
    <source>
        <dbReference type="Proteomes" id="UP000774000"/>
    </source>
</evidence>
<dbReference type="GO" id="GO:0009252">
    <property type="term" value="P:peptidoglycan biosynthetic process"/>
    <property type="evidence" value="ECO:0007669"/>
    <property type="project" value="UniProtKB-KW"/>
</dbReference>
<dbReference type="GO" id="GO:0006508">
    <property type="term" value="P:proteolysis"/>
    <property type="evidence" value="ECO:0007669"/>
    <property type="project" value="UniProtKB-KW"/>
</dbReference>
<evidence type="ECO:0000256" key="9">
    <source>
        <dbReference type="ARBA" id="ARBA00022960"/>
    </source>
</evidence>
<keyword evidence="9" id="KW-0133">Cell shape</keyword>
<keyword evidence="11" id="KW-0961">Cell wall biogenesis/degradation</keyword>
<organism evidence="17 18">
    <name type="scientific">Halanaerobacter jeridensis</name>
    <dbReference type="NCBI Taxonomy" id="706427"/>
    <lineage>
        <taxon>Bacteria</taxon>
        <taxon>Bacillati</taxon>
        <taxon>Bacillota</taxon>
        <taxon>Clostridia</taxon>
        <taxon>Halanaerobiales</taxon>
        <taxon>Halobacteroidaceae</taxon>
        <taxon>Halanaerobacter</taxon>
    </lineage>
</organism>
<keyword evidence="18" id="KW-1185">Reference proteome</keyword>
<evidence type="ECO:0000256" key="8">
    <source>
        <dbReference type="ARBA" id="ARBA00022801"/>
    </source>
</evidence>
<evidence type="ECO:0000256" key="7">
    <source>
        <dbReference type="ARBA" id="ARBA00022729"/>
    </source>
</evidence>
<feature type="domain" description="Peptidase S11 D-Ala-D-Ala carboxypeptidase A C-terminal" evidence="16">
    <location>
        <begin position="272"/>
        <end position="363"/>
    </location>
</feature>
<dbReference type="Pfam" id="PF07943">
    <property type="entry name" value="PBP5_C"/>
    <property type="match status" value="1"/>
</dbReference>
<gene>
    <name evidence="17" type="ORF">JOC47_002247</name>
</gene>
<evidence type="ECO:0000256" key="2">
    <source>
        <dbReference type="ARBA" id="ARBA00004752"/>
    </source>
</evidence>
<evidence type="ECO:0000256" key="11">
    <source>
        <dbReference type="ARBA" id="ARBA00023316"/>
    </source>
</evidence>
<dbReference type="Gene3D" id="2.60.410.10">
    <property type="entry name" value="D-Ala-D-Ala carboxypeptidase, C-terminal domain"/>
    <property type="match status" value="1"/>
</dbReference>
<feature type="signal peptide" evidence="15">
    <location>
        <begin position="1"/>
        <end position="24"/>
    </location>
</feature>
<dbReference type="EC" id="3.4.16.4" evidence="4"/>
<keyword evidence="8 17" id="KW-0378">Hydrolase</keyword>
<keyword evidence="5 17" id="KW-0121">Carboxypeptidase</keyword>